<sequence length="65" mass="6615">MYTILGIILGGTAGALVPTKGSHASLTSVFWILGGALLGGVLGFGYGAGKLASGTHFLTRFFKKD</sequence>
<name>A0A3G4ZQD8_9VIRU</name>
<keyword evidence="1" id="KW-0812">Transmembrane</keyword>
<protein>
    <submittedName>
        <fullName evidence="2">Uncharacterized protein</fullName>
    </submittedName>
</protein>
<gene>
    <name evidence="2" type="ORF">Barrevirus12_4</name>
</gene>
<feature type="transmembrane region" description="Helical" evidence="1">
    <location>
        <begin position="25"/>
        <end position="48"/>
    </location>
</feature>
<evidence type="ECO:0000256" key="1">
    <source>
        <dbReference type="SAM" id="Phobius"/>
    </source>
</evidence>
<evidence type="ECO:0000313" key="2">
    <source>
        <dbReference type="EMBL" id="AYV77095.1"/>
    </source>
</evidence>
<dbReference type="EMBL" id="MK072009">
    <property type="protein sequence ID" value="AYV77095.1"/>
    <property type="molecule type" value="Genomic_DNA"/>
</dbReference>
<proteinExistence type="predicted"/>
<organism evidence="2">
    <name type="scientific">Barrevirus sp</name>
    <dbReference type="NCBI Taxonomy" id="2487763"/>
    <lineage>
        <taxon>Viruses</taxon>
        <taxon>Varidnaviria</taxon>
        <taxon>Bamfordvirae</taxon>
        <taxon>Nucleocytoviricota</taxon>
        <taxon>Megaviricetes</taxon>
        <taxon>Imitervirales</taxon>
        <taxon>Mimiviridae</taxon>
        <taxon>Klosneuvirinae</taxon>
    </lineage>
</organism>
<reference evidence="2" key="1">
    <citation type="submission" date="2018-10" db="EMBL/GenBank/DDBJ databases">
        <title>Hidden diversity of soil giant viruses.</title>
        <authorList>
            <person name="Schulz F."/>
            <person name="Alteio L."/>
            <person name="Goudeau D."/>
            <person name="Ryan E.M."/>
            <person name="Malmstrom R.R."/>
            <person name="Blanchard J."/>
            <person name="Woyke T."/>
        </authorList>
    </citation>
    <scope>NUCLEOTIDE SEQUENCE</scope>
    <source>
        <strain evidence="2">BAV1</strain>
    </source>
</reference>
<keyword evidence="1" id="KW-1133">Transmembrane helix</keyword>
<accession>A0A3G4ZQD8</accession>
<keyword evidence="1" id="KW-0472">Membrane</keyword>